<proteinExistence type="predicted"/>
<dbReference type="PANTHER" id="PTHR33116">
    <property type="entry name" value="REVERSE TRANSCRIPTASE ZINC-BINDING DOMAIN-CONTAINING PROTEIN-RELATED-RELATED"/>
    <property type="match status" value="1"/>
</dbReference>
<sequence length="655" mass="75274">MEVLIASTKKVEEDNEGFQLVSKRNKGNNMGVHDKEEMGKKNQVSVQGQNGNYQGKGKSGDGINAGSQGQKGNNGSKLGNNNGGNQWNKGKAVQGYNGKNYSKNGNFFGGKLEQGQSSKSNFFVKKENIVGDISVEKNKQKSNLKVELGKKEGNVQKYIPKSGPDIKISSNFDKENSNIRKVDTMEFVSKNKFDVLMELKEENQYGISKKGIADIDLDYLDTVDQMEVIGGIPLLQLITSVLLSLPVFWASSILIPISIIKDIEKLMKNFLWNHDESKKGRAKVAWTSICKPVVNGGLGIRSLRMWNKAIISKRIWMILSDFDSLWVKWVKINLLKGRSFWDIEKKNGLSWSWRNLIKLKDAVRNHFCNKIGDGASSFIWFDDWHPLGPLSYVISPREISQAGFSISDKVRDVIVDDSWFWPNEWCDIIPQLRNFQLPFLNPSIPDKVMWRSSSGRIIDFSIKRVCDDLSNFGNEVSWVHLVWFKQRIPRHSFILWLAVQERLMTQDRMRFWDKNKNLYCVLCNKQPDSHSHLFFECSFSNHVWEAVKDKTGIISDSHGWKELIEELQEKFKGKSILVFITKIAFAASVYYIWRERNRRLFRKGKSEESKVMLEIFEEIRLKLIGLKGDYLGFDNVVKKKWGVPVGEKNQDHFDD</sequence>
<evidence type="ECO:0000259" key="3">
    <source>
        <dbReference type="Pfam" id="PF13966"/>
    </source>
</evidence>
<keyword evidence="5" id="KW-1185">Reference proteome</keyword>
<dbReference type="AlphaFoldDB" id="A0AA35ZA17"/>
<protein>
    <recommendedName>
        <fullName evidence="3">Reverse transcriptase zinc-binding domain-containing protein</fullName>
    </recommendedName>
</protein>
<evidence type="ECO:0000313" key="5">
    <source>
        <dbReference type="Proteomes" id="UP001177003"/>
    </source>
</evidence>
<name>A0AA35ZA17_LACSI</name>
<keyword evidence="2" id="KW-1133">Transmembrane helix</keyword>
<accession>A0AA35ZA17</accession>
<dbReference type="Pfam" id="PF13966">
    <property type="entry name" value="zf-RVT"/>
    <property type="match status" value="1"/>
</dbReference>
<keyword evidence="2" id="KW-0812">Transmembrane</keyword>
<keyword evidence="2" id="KW-0472">Membrane</keyword>
<feature type="compositionally biased region" description="Low complexity" evidence="1">
    <location>
        <begin position="47"/>
        <end position="56"/>
    </location>
</feature>
<dbReference type="Proteomes" id="UP001177003">
    <property type="component" value="Chromosome 5"/>
</dbReference>
<evidence type="ECO:0000256" key="1">
    <source>
        <dbReference type="SAM" id="MobiDB-lite"/>
    </source>
</evidence>
<feature type="region of interest" description="Disordered" evidence="1">
    <location>
        <begin position="1"/>
        <end position="88"/>
    </location>
</feature>
<evidence type="ECO:0000313" key="4">
    <source>
        <dbReference type="EMBL" id="CAI9288725.1"/>
    </source>
</evidence>
<feature type="transmembrane region" description="Helical" evidence="2">
    <location>
        <begin position="576"/>
        <end position="593"/>
    </location>
</feature>
<gene>
    <name evidence="4" type="ORF">LSALG_LOCUS28000</name>
</gene>
<reference evidence="4" key="1">
    <citation type="submission" date="2023-04" db="EMBL/GenBank/DDBJ databases">
        <authorList>
            <person name="Vijverberg K."/>
            <person name="Xiong W."/>
            <person name="Schranz E."/>
        </authorList>
    </citation>
    <scope>NUCLEOTIDE SEQUENCE</scope>
</reference>
<feature type="domain" description="Reverse transcriptase zinc-binding" evidence="3">
    <location>
        <begin position="460"/>
        <end position="544"/>
    </location>
</feature>
<feature type="compositionally biased region" description="Low complexity" evidence="1">
    <location>
        <begin position="68"/>
        <end position="85"/>
    </location>
</feature>
<organism evidence="4 5">
    <name type="scientific">Lactuca saligna</name>
    <name type="common">Willowleaf lettuce</name>
    <dbReference type="NCBI Taxonomy" id="75948"/>
    <lineage>
        <taxon>Eukaryota</taxon>
        <taxon>Viridiplantae</taxon>
        <taxon>Streptophyta</taxon>
        <taxon>Embryophyta</taxon>
        <taxon>Tracheophyta</taxon>
        <taxon>Spermatophyta</taxon>
        <taxon>Magnoliopsida</taxon>
        <taxon>eudicotyledons</taxon>
        <taxon>Gunneridae</taxon>
        <taxon>Pentapetalae</taxon>
        <taxon>asterids</taxon>
        <taxon>campanulids</taxon>
        <taxon>Asterales</taxon>
        <taxon>Asteraceae</taxon>
        <taxon>Cichorioideae</taxon>
        <taxon>Cichorieae</taxon>
        <taxon>Lactucinae</taxon>
        <taxon>Lactuca</taxon>
    </lineage>
</organism>
<evidence type="ECO:0000256" key="2">
    <source>
        <dbReference type="SAM" id="Phobius"/>
    </source>
</evidence>
<dbReference type="PANTHER" id="PTHR33116:SF84">
    <property type="entry name" value="RNA-DIRECTED DNA POLYMERASE"/>
    <property type="match status" value="1"/>
</dbReference>
<dbReference type="InterPro" id="IPR026960">
    <property type="entry name" value="RVT-Znf"/>
</dbReference>
<dbReference type="EMBL" id="OX465081">
    <property type="protein sequence ID" value="CAI9288725.1"/>
    <property type="molecule type" value="Genomic_DNA"/>
</dbReference>